<dbReference type="InterPro" id="IPR013610">
    <property type="entry name" value="ArdC_N"/>
</dbReference>
<evidence type="ECO:0000259" key="1">
    <source>
        <dbReference type="Pfam" id="PF08401"/>
    </source>
</evidence>
<keyword evidence="3" id="KW-0548">Nucleotidyltransferase</keyword>
<dbReference type="EC" id="2.7.7.-" evidence="3"/>
<dbReference type="KEGG" id="fmr:Fuma_04161"/>
<dbReference type="STRING" id="1891926.Fuma_04161"/>
<dbReference type="Pfam" id="PF18818">
    <property type="entry name" value="MPTase-PolyVal"/>
    <property type="match status" value="1"/>
</dbReference>
<evidence type="ECO:0000259" key="2">
    <source>
        <dbReference type="Pfam" id="PF18818"/>
    </source>
</evidence>
<name>A0A1P8WKD5_9PLAN</name>
<gene>
    <name evidence="3" type="primary">traC_3</name>
    <name evidence="3" type="ORF">Fuma_04161</name>
</gene>
<dbReference type="InterPro" id="IPR041459">
    <property type="entry name" value="MPTase-PolyVal"/>
</dbReference>
<feature type="domain" description="N-terminal" evidence="1">
    <location>
        <begin position="18"/>
        <end position="137"/>
    </location>
</feature>
<dbReference type="Proteomes" id="UP000187735">
    <property type="component" value="Chromosome"/>
</dbReference>
<organism evidence="3 4">
    <name type="scientific">Fuerstiella marisgermanici</name>
    <dbReference type="NCBI Taxonomy" id="1891926"/>
    <lineage>
        <taxon>Bacteria</taxon>
        <taxon>Pseudomonadati</taxon>
        <taxon>Planctomycetota</taxon>
        <taxon>Planctomycetia</taxon>
        <taxon>Planctomycetales</taxon>
        <taxon>Planctomycetaceae</taxon>
        <taxon>Fuerstiella</taxon>
    </lineage>
</organism>
<keyword evidence="3" id="KW-0808">Transferase</keyword>
<evidence type="ECO:0000313" key="3">
    <source>
        <dbReference type="EMBL" id="APZ94529.1"/>
    </source>
</evidence>
<sequence>MTTTKSSARRSRNTERTDVYTRVTDRIIEQLSQGVKPWLKPWNAEHAAGRITRPLRHNGEPYHGINILMLWDSAETQGFSCPLWLTYKQAQQLGGHVKKGEKSSPVVYASSFQKAEENDDGQEVQRDVHFLKEYRVFNAEQCDGLPERFSETVQPSNNDIERIAAAEQFVRHTGADVREGGNSACYVNGADFIRMPRLETFRDAESHAATLTHELVHWTKAPSRLDRDFGRKTFGDEGYSREELVAELGSAFLCADLNVTPEVRDDHASYIDHWLQILKGDKRAIFSAASFASKAVDYLHSLQRQDASAVDA</sequence>
<accession>A0A1P8WKD5</accession>
<dbReference type="GO" id="GO:0003697">
    <property type="term" value="F:single-stranded DNA binding"/>
    <property type="evidence" value="ECO:0007669"/>
    <property type="project" value="InterPro"/>
</dbReference>
<protein>
    <submittedName>
        <fullName evidence="3">DNA primase TraC</fullName>
        <ecNumber evidence="3">2.7.7.-</ecNumber>
    </submittedName>
</protein>
<dbReference type="AlphaFoldDB" id="A0A1P8WKD5"/>
<proteinExistence type="predicted"/>
<dbReference type="OrthoDB" id="9792687at2"/>
<dbReference type="GO" id="GO:0016779">
    <property type="term" value="F:nucleotidyltransferase activity"/>
    <property type="evidence" value="ECO:0007669"/>
    <property type="project" value="UniProtKB-KW"/>
</dbReference>
<dbReference type="PIRSF" id="PIRSF037112">
    <property type="entry name" value="Antirestriction_ArdC"/>
    <property type="match status" value="1"/>
</dbReference>
<reference evidence="3 4" key="1">
    <citation type="journal article" date="2016" name="Front. Microbiol.">
        <title>Fuerstia marisgermanicae gen. nov., sp. nov., an Unusual Member of the Phylum Planctomycetes from the German Wadden Sea.</title>
        <authorList>
            <person name="Kohn T."/>
            <person name="Heuer A."/>
            <person name="Jogler M."/>
            <person name="Vollmers J."/>
            <person name="Boedeker C."/>
            <person name="Bunk B."/>
            <person name="Rast P."/>
            <person name="Borchert D."/>
            <person name="Glockner I."/>
            <person name="Freese H.M."/>
            <person name="Klenk H.P."/>
            <person name="Overmann J."/>
            <person name="Kaster A.K."/>
            <person name="Rohde M."/>
            <person name="Wiegand S."/>
            <person name="Jogler C."/>
        </authorList>
    </citation>
    <scope>NUCLEOTIDE SEQUENCE [LARGE SCALE GENOMIC DNA]</scope>
    <source>
        <strain evidence="3 4">NH11</strain>
    </source>
</reference>
<keyword evidence="4" id="KW-1185">Reference proteome</keyword>
<feature type="domain" description="Polyvalent protein metallopeptidase" evidence="2">
    <location>
        <begin position="165"/>
        <end position="290"/>
    </location>
</feature>
<evidence type="ECO:0000313" key="4">
    <source>
        <dbReference type="Proteomes" id="UP000187735"/>
    </source>
</evidence>
<dbReference type="RefSeq" id="WP_077025814.1">
    <property type="nucleotide sequence ID" value="NZ_CP017641.1"/>
</dbReference>
<dbReference type="Pfam" id="PF08401">
    <property type="entry name" value="ArdcN"/>
    <property type="match status" value="1"/>
</dbReference>
<dbReference type="EMBL" id="CP017641">
    <property type="protein sequence ID" value="APZ94529.1"/>
    <property type="molecule type" value="Genomic_DNA"/>
</dbReference>
<dbReference type="InterPro" id="IPR017113">
    <property type="entry name" value="Antirestriction_ArdC"/>
</dbReference>